<dbReference type="InterPro" id="IPR031717">
    <property type="entry name" value="ODO-1/KGD_C"/>
</dbReference>
<evidence type="ECO:0000259" key="6">
    <source>
        <dbReference type="SMART" id="SM00861"/>
    </source>
</evidence>
<keyword evidence="4" id="KW-0786">Thiamine pyrophosphate</keyword>
<proteinExistence type="inferred from homology"/>
<evidence type="ECO:0000313" key="8">
    <source>
        <dbReference type="Proteomes" id="UP001182556"/>
    </source>
</evidence>
<dbReference type="InterPro" id="IPR001017">
    <property type="entry name" value="DH_E1"/>
</dbReference>
<dbReference type="AlphaFoldDB" id="A0AAD9CSA0"/>
<gene>
    <name evidence="7" type="ORF">DB88DRAFT_501668</name>
</gene>
<evidence type="ECO:0000256" key="5">
    <source>
        <dbReference type="SAM" id="MobiDB-lite"/>
    </source>
</evidence>
<keyword evidence="8" id="KW-1185">Reference proteome</keyword>
<evidence type="ECO:0000256" key="3">
    <source>
        <dbReference type="ARBA" id="ARBA00023002"/>
    </source>
</evidence>
<organism evidence="7 8">
    <name type="scientific">Papiliotrema laurentii</name>
    <name type="common">Cryptococcus laurentii</name>
    <dbReference type="NCBI Taxonomy" id="5418"/>
    <lineage>
        <taxon>Eukaryota</taxon>
        <taxon>Fungi</taxon>
        <taxon>Dikarya</taxon>
        <taxon>Basidiomycota</taxon>
        <taxon>Agaricomycotina</taxon>
        <taxon>Tremellomycetes</taxon>
        <taxon>Tremellales</taxon>
        <taxon>Rhynchogastremaceae</taxon>
        <taxon>Papiliotrema</taxon>
    </lineage>
</organism>
<dbReference type="PANTHER" id="PTHR23152:SF4">
    <property type="entry name" value="2-OXOADIPATE DEHYDROGENASE COMPLEX COMPONENT E1"/>
    <property type="match status" value="1"/>
</dbReference>
<reference evidence="7" key="1">
    <citation type="submission" date="2023-02" db="EMBL/GenBank/DDBJ databases">
        <title>Identification and recombinant expression of a fungal hydrolase from Papiliotrema laurentii that hydrolyzes apple cutin and clears colloidal polyester polyurethane.</title>
        <authorList>
            <consortium name="DOE Joint Genome Institute"/>
            <person name="Roman V.A."/>
            <person name="Bojanowski C."/>
            <person name="Crable B.R."/>
            <person name="Wagner D.N."/>
            <person name="Hung C.S."/>
            <person name="Nadeau L.J."/>
            <person name="Schratz L."/>
            <person name="Haridas S."/>
            <person name="Pangilinan J."/>
            <person name="Lipzen A."/>
            <person name="Na H."/>
            <person name="Yan M."/>
            <person name="Ng V."/>
            <person name="Grigoriev I.V."/>
            <person name="Spatafora J.W."/>
            <person name="Barlow D."/>
            <person name="Biffinger J."/>
            <person name="Kelley-Loughnane N."/>
            <person name="Varaljay V.A."/>
            <person name="Crookes-Goodson W.J."/>
        </authorList>
    </citation>
    <scope>NUCLEOTIDE SEQUENCE</scope>
    <source>
        <strain evidence="7">5307AH</strain>
    </source>
</reference>
<dbReference type="InterPro" id="IPR029061">
    <property type="entry name" value="THDP-binding"/>
</dbReference>
<dbReference type="GO" id="GO:0006091">
    <property type="term" value="P:generation of precursor metabolites and energy"/>
    <property type="evidence" value="ECO:0007669"/>
    <property type="project" value="UniProtKB-ARBA"/>
</dbReference>
<feature type="region of interest" description="Disordered" evidence="5">
    <location>
        <begin position="111"/>
        <end position="133"/>
    </location>
</feature>
<sequence>MMIRVKQPVGLVRYRSGWTSLRLYHDDASFGYRVPNKYKLPDYTPEELANRNANAPLLRYVESVRRHGHRAAQVDPLDLMDRDPVGAINAARYGLEPSTIYPLQGILHVPPAAPQPAAPPETSAPPRTETGEGSAISLPLEEITQHLMGVYVDKIGYEYMHCPEKDERLWFSHHVETGASSFPKPLEPERRRKIWEMLARSEELDRFLGKKFPNLKRYGCEGAESMLPALDTLFELGASAGVESVVVSLPHRGRLSMLCDPDLLAFSPTALFAKIKGRPEFDPETAPGATGDVISHLAAVREIPYEQGSVKVKVLQNPSHLEAVNPVALGVTRAKQMELLKSSPRECQLGDKVLCVQLHGDAAFAGQGVVAESLGLSGLPHYGSGGTVHIIVNNNIGYTTPATLARSSIYSSDIGKAIGCPILHVNGDHPESVVRAVDVAFRYRQMFRKDIIIDLICYRRWGHNELDEPAYTQPKMYEKIRNRSSVPELYQVKLEHEGVVGPEQAKEFRNAYSAELEGDLAQVDGYKPRSEMLGGKWKEMVWPLSPSAKHRPDTGVADSELRQVAEASVTLPETFNVHPRLKRHISARLKSLDGKVDFATAEAMAFGSLMKEGFDIRISGQDVGRGTFSQRHAMFVDQTDESCLIPLNEAIDASKGRLELANSSLSEMAVLGFELGMSWASPRLLPIWEAQFGDFFNGAQSMIDTFIVGAQAKWLKQTGLTMMLPHGYDGAGPEHSSCKIERFLQLSNDSAGETNLGDINLVVANPSTPAQLFHLLRRQMHRNYRKPLIVASPKGLLRAPAAASPLSEMAPETRFEPVLDSETNPHSPDRLILCSGKHFYTLSDGLAKESSANIALVRIEELSPFPRKELCEVLDKYANAELVWAQEEPENQGAWTFVRPRIEECMREVGRDDGVVYRGRKSCATVAVGVGSWHKEECAEIVEQALRE</sequence>
<evidence type="ECO:0000256" key="1">
    <source>
        <dbReference type="ARBA" id="ARBA00001964"/>
    </source>
</evidence>
<accession>A0AAD9CSA0</accession>
<dbReference type="Gene3D" id="1.10.287.1150">
    <property type="entry name" value="TPP helical domain"/>
    <property type="match status" value="1"/>
</dbReference>
<protein>
    <submittedName>
        <fullName evidence="7">Thiamine diphosphate-binding protein</fullName>
    </submittedName>
</protein>
<dbReference type="PANTHER" id="PTHR23152">
    <property type="entry name" value="2-OXOGLUTARATE DEHYDROGENASE"/>
    <property type="match status" value="1"/>
</dbReference>
<dbReference type="CDD" id="cd02016">
    <property type="entry name" value="TPP_E1_OGDC_like"/>
    <property type="match status" value="1"/>
</dbReference>
<feature type="domain" description="Transketolase-like pyrimidine-binding" evidence="6">
    <location>
        <begin position="596"/>
        <end position="799"/>
    </location>
</feature>
<dbReference type="Pfam" id="PF00676">
    <property type="entry name" value="E1_dh"/>
    <property type="match status" value="1"/>
</dbReference>
<comment type="similarity">
    <text evidence="2">Belongs to the alpha-ketoglutarate dehydrogenase family.</text>
</comment>
<comment type="caution">
    <text evidence="7">The sequence shown here is derived from an EMBL/GenBank/DDBJ whole genome shotgun (WGS) entry which is preliminary data.</text>
</comment>
<dbReference type="InterPro" id="IPR042179">
    <property type="entry name" value="KGD_C_sf"/>
</dbReference>
<evidence type="ECO:0000256" key="2">
    <source>
        <dbReference type="ARBA" id="ARBA00006936"/>
    </source>
</evidence>
<dbReference type="EMBL" id="JAODAN010000012">
    <property type="protein sequence ID" value="KAK1920956.1"/>
    <property type="molecule type" value="Genomic_DNA"/>
</dbReference>
<dbReference type="InterPro" id="IPR005475">
    <property type="entry name" value="Transketolase-like_Pyr-bd"/>
</dbReference>
<dbReference type="GO" id="GO:0030976">
    <property type="term" value="F:thiamine pyrophosphate binding"/>
    <property type="evidence" value="ECO:0007669"/>
    <property type="project" value="InterPro"/>
</dbReference>
<evidence type="ECO:0000313" key="7">
    <source>
        <dbReference type="EMBL" id="KAK1920956.1"/>
    </source>
</evidence>
<dbReference type="InterPro" id="IPR011603">
    <property type="entry name" value="2oxoglutarate_DH_E1"/>
</dbReference>
<dbReference type="Gene3D" id="3.40.50.970">
    <property type="match status" value="1"/>
</dbReference>
<dbReference type="Pfam" id="PF16870">
    <property type="entry name" value="OxoGdeHyase_C"/>
    <property type="match status" value="1"/>
</dbReference>
<dbReference type="Gene3D" id="3.40.50.12470">
    <property type="match status" value="1"/>
</dbReference>
<dbReference type="NCBIfam" id="TIGR00239">
    <property type="entry name" value="2oxo_dh_E1"/>
    <property type="match status" value="1"/>
</dbReference>
<dbReference type="PIRSF" id="PIRSF000157">
    <property type="entry name" value="Oxoglu_dh_E1"/>
    <property type="match status" value="1"/>
</dbReference>
<dbReference type="SUPFAM" id="SSF52518">
    <property type="entry name" value="Thiamin diphosphate-binding fold (THDP-binding)"/>
    <property type="match status" value="2"/>
</dbReference>
<keyword evidence="3" id="KW-0560">Oxidoreductase</keyword>
<dbReference type="Proteomes" id="UP001182556">
    <property type="component" value="Unassembled WGS sequence"/>
</dbReference>
<feature type="compositionally biased region" description="Pro residues" evidence="5">
    <location>
        <begin position="111"/>
        <end position="123"/>
    </location>
</feature>
<name>A0AAD9CSA0_PAPLA</name>
<dbReference type="NCBIfam" id="NF006914">
    <property type="entry name" value="PRK09404.1"/>
    <property type="match status" value="1"/>
</dbReference>
<dbReference type="GO" id="GO:0016624">
    <property type="term" value="F:oxidoreductase activity, acting on the aldehyde or oxo group of donors, disulfide as acceptor"/>
    <property type="evidence" value="ECO:0007669"/>
    <property type="project" value="InterPro"/>
</dbReference>
<dbReference type="Pfam" id="PF02779">
    <property type="entry name" value="Transket_pyr"/>
    <property type="match status" value="1"/>
</dbReference>
<evidence type="ECO:0000256" key="4">
    <source>
        <dbReference type="ARBA" id="ARBA00023052"/>
    </source>
</evidence>
<dbReference type="Gene3D" id="3.40.50.11610">
    <property type="entry name" value="Multifunctional 2-oxoglutarate metabolism enzyme, C-terminal domain"/>
    <property type="match status" value="1"/>
</dbReference>
<dbReference type="SMART" id="SM00861">
    <property type="entry name" value="Transket_pyr"/>
    <property type="match status" value="1"/>
</dbReference>
<comment type="cofactor">
    <cofactor evidence="1">
        <name>thiamine diphosphate</name>
        <dbReference type="ChEBI" id="CHEBI:58937"/>
    </cofactor>
</comment>